<evidence type="ECO:0008006" key="3">
    <source>
        <dbReference type="Google" id="ProtNLM"/>
    </source>
</evidence>
<proteinExistence type="predicted"/>
<dbReference type="EMBL" id="CM008047">
    <property type="protein sequence ID" value="PAN14356.1"/>
    <property type="molecule type" value="Genomic_DNA"/>
</dbReference>
<protein>
    <recommendedName>
        <fullName evidence="3">Knottin scorpion toxin-like domain-containing protein</fullName>
    </recommendedName>
</protein>
<dbReference type="AlphaFoldDB" id="A0A2S3H313"/>
<keyword evidence="1" id="KW-0732">Signal</keyword>
<feature type="chain" id="PRO_5015527557" description="Knottin scorpion toxin-like domain-containing protein" evidence="1">
    <location>
        <begin position="23"/>
        <end position="70"/>
    </location>
</feature>
<organism evidence="2">
    <name type="scientific">Panicum hallii</name>
    <dbReference type="NCBI Taxonomy" id="206008"/>
    <lineage>
        <taxon>Eukaryota</taxon>
        <taxon>Viridiplantae</taxon>
        <taxon>Streptophyta</taxon>
        <taxon>Embryophyta</taxon>
        <taxon>Tracheophyta</taxon>
        <taxon>Spermatophyta</taxon>
        <taxon>Magnoliopsida</taxon>
        <taxon>Liliopsida</taxon>
        <taxon>Poales</taxon>
        <taxon>Poaceae</taxon>
        <taxon>PACMAD clade</taxon>
        <taxon>Panicoideae</taxon>
        <taxon>Panicodae</taxon>
        <taxon>Paniceae</taxon>
        <taxon>Panicinae</taxon>
        <taxon>Panicum</taxon>
        <taxon>Panicum sect. Panicum</taxon>
    </lineage>
</organism>
<name>A0A2S3H313_9POAL</name>
<accession>A0A2S3H313</accession>
<gene>
    <name evidence="2" type="ORF">PAHAL_2G403000</name>
</gene>
<evidence type="ECO:0000256" key="1">
    <source>
        <dbReference type="SAM" id="SignalP"/>
    </source>
</evidence>
<dbReference type="Proteomes" id="UP000243499">
    <property type="component" value="Chromosome 2"/>
</dbReference>
<feature type="signal peptide" evidence="1">
    <location>
        <begin position="1"/>
        <end position="22"/>
    </location>
</feature>
<sequence>MAGTNKALVCFWLAMLLALSSEDVGVSGASCIPAVSLGCLKDSGCRKTCLRDDEANTSWKCRDFFCICCK</sequence>
<reference evidence="2" key="1">
    <citation type="submission" date="2018-04" db="EMBL/GenBank/DDBJ databases">
        <title>WGS assembly of Panicum hallii.</title>
        <authorList>
            <person name="Lovell J."/>
            <person name="Jenkins J."/>
            <person name="Lowry D."/>
            <person name="Mamidi S."/>
            <person name="Sreedasyam A."/>
            <person name="Weng X."/>
            <person name="Barry K."/>
            <person name="Bonette J."/>
            <person name="Campitelli B."/>
            <person name="Daum C."/>
            <person name="Gordon S."/>
            <person name="Gould B."/>
            <person name="Lipzen A."/>
            <person name="Macqueen A."/>
            <person name="Palacio-Mejia J."/>
            <person name="Plott C."/>
            <person name="Shakirov E."/>
            <person name="Shu S."/>
            <person name="Yoshinaga Y."/>
            <person name="Zane M."/>
            <person name="Rokhsar D."/>
            <person name="Grimwood J."/>
            <person name="Schmutz J."/>
            <person name="Juenger T."/>
        </authorList>
    </citation>
    <scope>NUCLEOTIDE SEQUENCE [LARGE SCALE GENOMIC DNA]</scope>
    <source>
        <strain evidence="2">FIL2</strain>
    </source>
</reference>
<dbReference type="Gramene" id="PAN14356">
    <property type="protein sequence ID" value="PAN14356"/>
    <property type="gene ID" value="PAHAL_2G403000"/>
</dbReference>
<evidence type="ECO:0000313" key="2">
    <source>
        <dbReference type="EMBL" id="PAN14356.1"/>
    </source>
</evidence>